<evidence type="ECO:0000313" key="10">
    <source>
        <dbReference type="EMBL" id="KAL3422735.1"/>
    </source>
</evidence>
<accession>A0ABR4PHH5</accession>
<comment type="caution">
    <text evidence="10">The sequence shown here is derived from an EMBL/GenBank/DDBJ whole genome shotgun (WGS) entry which is preliminary data.</text>
</comment>
<dbReference type="Pfam" id="PF17681">
    <property type="entry name" value="GCP_N_terminal"/>
    <property type="match status" value="1"/>
</dbReference>
<feature type="region of interest" description="Disordered" evidence="6">
    <location>
        <begin position="807"/>
        <end position="840"/>
    </location>
</feature>
<proteinExistence type="inferred from homology"/>
<gene>
    <name evidence="10" type="ORF">PVAG01_06891</name>
</gene>
<keyword evidence="2 5" id="KW-0963">Cytoplasm</keyword>
<sequence length="915" mass="103902">MAHVTKIAALTDELVTLLTSTSPKDEASRFNVYRESALRKLRYGNYPRTNQFDIASRLEGLEEKFRVYNEDPLADALKERVDRIIKDSGKWTPEVLHLLLELSDKPVSKSSIADLDRLKEPKPDIGPPLKWRDIIAEDPLLWEKSVWRNVDFAADSSDEEDDELRDDRSGASDVTGSTHLSSVEEESSRRAEDHIIQAASDQGLEDLRKAQFWQHITYLESRPGTSITEQQAVREVLFMLRGSPTSLFDGDELPKKITPSKKYSLKHASIQAFQQITQDFADQGSSIAMLRSWTKQSQTIPLLQAFQHSLSERVRKLDDFLSEIEQRFVAPADDVVISLISIQVEIGTYLRPLQRLSGIVQRLSAEPYAHAFRSLELLYDETCTSQMAGDDENYRSLGEIFFECFQVYLRPIRTWMEEGELQSNDKVFFVSETQGDVALASIWESRFKLRKTQAGVLHAPKFLKAAANKIFTTGKSVVVLKHLNQFKSLQETRSRFEPTLDFDSVCNPTLLSLAPFPELFDIAFDSWIQSKHHFASITLRKTLFDSCGLHSSLDALSHLYFFSDGAASSFFTSSIFDKLDTLDRSWKDRFTVSSILQSTIGTHKSISASRVRTATLTIPRKYEDMNRCRRTVKTLACIELKYSLPWPILIITKASTLLYQKVFTFLFQIRRSSHILTRSRLVSDPLLKAGSTTERSLYYALRCRLLWFTQILYHYLTILVIAPNTEAMQSYLKRAQDVDSMIQVHSNYIKSVVDQALLGTKLELIRKTVLNILDLAIKLEDAHAANVAAQTAAEVERQERMNLSYASLGLTPSKRGQPRNFSRPNVQPDDSSSEDDDDAEIDVDLSIMSTGMEENEEISYAEKLRKMKAEFDRLVKFVASGLRGVARAGAAPENAKAWDVLGEMLESSTERQDGY</sequence>
<name>A0ABR4PHH5_9HELO</name>
<feature type="domain" description="Gamma tubulin complex component protein N-terminal" evidence="9">
    <location>
        <begin position="233"/>
        <end position="545"/>
    </location>
</feature>
<dbReference type="PANTHER" id="PTHR19302:SF33">
    <property type="entry name" value="GAMMA-TUBULIN COMPLEX COMPONENT 5"/>
    <property type="match status" value="1"/>
</dbReference>
<evidence type="ECO:0000313" key="11">
    <source>
        <dbReference type="Proteomes" id="UP001629113"/>
    </source>
</evidence>
<dbReference type="Proteomes" id="UP001629113">
    <property type="component" value="Unassembled WGS sequence"/>
</dbReference>
<dbReference type="InterPro" id="IPR059169">
    <property type="entry name" value="GCP5_N_ext"/>
</dbReference>
<evidence type="ECO:0000256" key="5">
    <source>
        <dbReference type="RuleBase" id="RU363050"/>
    </source>
</evidence>
<dbReference type="InterPro" id="IPR040457">
    <property type="entry name" value="GCP_C"/>
</dbReference>
<dbReference type="Pfam" id="PF14609">
    <property type="entry name" value="GCP5-Mod21_N"/>
    <property type="match status" value="1"/>
</dbReference>
<reference evidence="10 11" key="1">
    <citation type="submission" date="2024-06" db="EMBL/GenBank/DDBJ databases">
        <title>Complete genome of Phlyctema vagabunda strain 19-DSS-EL-015.</title>
        <authorList>
            <person name="Fiorenzani C."/>
        </authorList>
    </citation>
    <scope>NUCLEOTIDE SEQUENCE [LARGE SCALE GENOMIC DNA]</scope>
    <source>
        <strain evidence="10 11">19-DSS-EL-015</strain>
    </source>
</reference>
<protein>
    <recommendedName>
        <fullName evidence="5">Spindle pole body component</fullName>
    </recommendedName>
</protein>
<evidence type="ECO:0000259" key="7">
    <source>
        <dbReference type="Pfam" id="PF04130"/>
    </source>
</evidence>
<dbReference type="Pfam" id="PF04130">
    <property type="entry name" value="GCP_C_terminal"/>
    <property type="match status" value="1"/>
</dbReference>
<comment type="similarity">
    <text evidence="1 5">Belongs to the TUBGCP family.</text>
</comment>
<feature type="domain" description="Gamma tubulin complex component C-terminal" evidence="7">
    <location>
        <begin position="549"/>
        <end position="885"/>
    </location>
</feature>
<dbReference type="InterPro" id="IPR032797">
    <property type="entry name" value="Mod21_N"/>
</dbReference>
<evidence type="ECO:0000259" key="8">
    <source>
        <dbReference type="Pfam" id="PF14609"/>
    </source>
</evidence>
<organism evidence="10 11">
    <name type="scientific">Phlyctema vagabunda</name>
    <dbReference type="NCBI Taxonomy" id="108571"/>
    <lineage>
        <taxon>Eukaryota</taxon>
        <taxon>Fungi</taxon>
        <taxon>Dikarya</taxon>
        <taxon>Ascomycota</taxon>
        <taxon>Pezizomycotina</taxon>
        <taxon>Leotiomycetes</taxon>
        <taxon>Helotiales</taxon>
        <taxon>Dermateaceae</taxon>
        <taxon>Phlyctema</taxon>
    </lineage>
</organism>
<keyword evidence="3 5" id="KW-0493">Microtubule</keyword>
<feature type="region of interest" description="Disordered" evidence="6">
    <location>
        <begin position="157"/>
        <end position="191"/>
    </location>
</feature>
<keyword evidence="4 5" id="KW-0206">Cytoskeleton</keyword>
<evidence type="ECO:0000259" key="9">
    <source>
        <dbReference type="Pfam" id="PF17681"/>
    </source>
</evidence>
<dbReference type="InterPro" id="IPR041470">
    <property type="entry name" value="GCP_N"/>
</dbReference>
<feature type="compositionally biased region" description="Acidic residues" evidence="6">
    <location>
        <begin position="831"/>
        <end position="840"/>
    </location>
</feature>
<dbReference type="Gene3D" id="1.20.120.1900">
    <property type="entry name" value="Gamma-tubulin complex, C-terminal domain"/>
    <property type="match status" value="1"/>
</dbReference>
<dbReference type="InterPro" id="IPR042241">
    <property type="entry name" value="GCP_C_sf"/>
</dbReference>
<dbReference type="EMBL" id="JBFCZG010000005">
    <property type="protein sequence ID" value="KAL3422735.1"/>
    <property type="molecule type" value="Genomic_DNA"/>
</dbReference>
<dbReference type="CDD" id="cd22572">
    <property type="entry name" value="GCP5_NTD"/>
    <property type="match status" value="1"/>
</dbReference>
<feature type="domain" description="Gamma-Tubulin ring complex non-core subunit mod21 N-terminal" evidence="8">
    <location>
        <begin position="67"/>
        <end position="158"/>
    </location>
</feature>
<evidence type="ECO:0000256" key="6">
    <source>
        <dbReference type="SAM" id="MobiDB-lite"/>
    </source>
</evidence>
<dbReference type="InterPro" id="IPR007259">
    <property type="entry name" value="GCP"/>
</dbReference>
<keyword evidence="11" id="KW-1185">Reference proteome</keyword>
<evidence type="ECO:0000256" key="4">
    <source>
        <dbReference type="ARBA" id="ARBA00023212"/>
    </source>
</evidence>
<evidence type="ECO:0000256" key="1">
    <source>
        <dbReference type="ARBA" id="ARBA00010337"/>
    </source>
</evidence>
<comment type="subcellular location">
    <subcellularLocation>
        <location evidence="5">Cytoplasm</location>
        <location evidence="5">Cytoskeleton</location>
        <location evidence="5">Microtubule organizing center</location>
    </subcellularLocation>
</comment>
<evidence type="ECO:0000256" key="2">
    <source>
        <dbReference type="ARBA" id="ARBA00022490"/>
    </source>
</evidence>
<dbReference type="PANTHER" id="PTHR19302">
    <property type="entry name" value="GAMMA TUBULIN COMPLEX PROTEIN"/>
    <property type="match status" value="1"/>
</dbReference>
<evidence type="ECO:0000256" key="3">
    <source>
        <dbReference type="ARBA" id="ARBA00022701"/>
    </source>
</evidence>